<dbReference type="GO" id="GO:0045892">
    <property type="term" value="P:negative regulation of DNA-templated transcription"/>
    <property type="evidence" value="ECO:0007669"/>
    <property type="project" value="TreeGrafter"/>
</dbReference>
<organism evidence="2 3">
    <name type="scientific">Fukomys damarensis</name>
    <name type="common">Damaraland mole rat</name>
    <name type="synonym">Cryptomys damarensis</name>
    <dbReference type="NCBI Taxonomy" id="885580"/>
    <lineage>
        <taxon>Eukaryota</taxon>
        <taxon>Metazoa</taxon>
        <taxon>Chordata</taxon>
        <taxon>Craniata</taxon>
        <taxon>Vertebrata</taxon>
        <taxon>Euteleostomi</taxon>
        <taxon>Mammalia</taxon>
        <taxon>Eutheria</taxon>
        <taxon>Euarchontoglires</taxon>
        <taxon>Glires</taxon>
        <taxon>Rodentia</taxon>
        <taxon>Hystricomorpha</taxon>
        <taxon>Bathyergidae</taxon>
        <taxon>Fukomys</taxon>
    </lineage>
</organism>
<feature type="domain" description="SAM" evidence="1">
    <location>
        <begin position="247"/>
        <end position="316"/>
    </location>
</feature>
<dbReference type="PANTHER" id="PTHR12247">
    <property type="entry name" value="POLYCOMB GROUP PROTEIN"/>
    <property type="match status" value="1"/>
</dbReference>
<reference evidence="2 3" key="1">
    <citation type="submission" date="2013-11" db="EMBL/GenBank/DDBJ databases">
        <title>The Damaraland mole rat (Fukomys damarensis) genome and evolution of African mole rats.</title>
        <authorList>
            <person name="Gladyshev V.N."/>
            <person name="Fang X."/>
        </authorList>
    </citation>
    <scope>NUCLEOTIDE SEQUENCE [LARGE SCALE GENOMIC DNA]</scope>
    <source>
        <tissue evidence="2">Liver</tissue>
    </source>
</reference>
<accession>A0A091D391</accession>
<evidence type="ECO:0000313" key="2">
    <source>
        <dbReference type="EMBL" id="KFO24978.1"/>
    </source>
</evidence>
<dbReference type="SUPFAM" id="SSF47769">
    <property type="entry name" value="SAM/Pointed domain"/>
    <property type="match status" value="1"/>
</dbReference>
<gene>
    <name evidence="2" type="ORF">H920_13625</name>
</gene>
<dbReference type="InterPro" id="IPR013761">
    <property type="entry name" value="SAM/pointed_sf"/>
</dbReference>
<dbReference type="EMBL" id="KN123463">
    <property type="protein sequence ID" value="KFO24978.1"/>
    <property type="molecule type" value="Genomic_DNA"/>
</dbReference>
<sequence length="326" mass="37068">MSSPSYFQCRPFLQEKIYGCTLKHLPALTLVIYDAIQQIDMKCAVIERKVAKIYRAQGKQCWHSTNKHKEQDADFERSEDEEMEALERLNSFSHSESYSPTSPVRRPEINFDENIISPFNYEESEEMKQEIEEPLLQQEPFDGGSPIPTNCTGDAHCTCMRCASTPGSPKFPGNPSMLSAEVSMMSHSVPLTRRDTCLKHSLNENSLYGCWESKRIRTPFQNSTGFVTSSPIISNSDVLKQTLPEDPMHWSVEDVILFLNHADLQMSDLLAYLLRQHEIDGKALLLLNNDMIIKYMGLKLGPSLKLCHCIKKLKEEKSLSAFGNSH</sequence>
<dbReference type="PANTHER" id="PTHR12247:SF128">
    <property type="entry name" value="SEX COMB ON MIDLEG-LIKE PROTEIN 1"/>
    <property type="match status" value="1"/>
</dbReference>
<protein>
    <submittedName>
        <fullName evidence="2">Sex comb on midleg-like protein 1</fullName>
    </submittedName>
</protein>
<keyword evidence="3" id="KW-1185">Reference proteome</keyword>
<proteinExistence type="predicted"/>
<dbReference type="Proteomes" id="UP000028990">
    <property type="component" value="Unassembled WGS sequence"/>
</dbReference>
<dbReference type="eggNOG" id="KOG3766">
    <property type="taxonomic scope" value="Eukaryota"/>
</dbReference>
<dbReference type="Gene3D" id="1.10.150.50">
    <property type="entry name" value="Transcription Factor, Ets-1"/>
    <property type="match status" value="1"/>
</dbReference>
<dbReference type="SMART" id="SM00454">
    <property type="entry name" value="SAM"/>
    <property type="match status" value="1"/>
</dbReference>
<dbReference type="GO" id="GO:0003682">
    <property type="term" value="F:chromatin binding"/>
    <property type="evidence" value="ECO:0007669"/>
    <property type="project" value="TreeGrafter"/>
</dbReference>
<evidence type="ECO:0000313" key="3">
    <source>
        <dbReference type="Proteomes" id="UP000028990"/>
    </source>
</evidence>
<dbReference type="InterPro" id="IPR001660">
    <property type="entry name" value="SAM"/>
</dbReference>
<name>A0A091D391_FUKDA</name>
<dbReference type="GO" id="GO:0005634">
    <property type="term" value="C:nucleus"/>
    <property type="evidence" value="ECO:0007669"/>
    <property type="project" value="TreeGrafter"/>
</dbReference>
<dbReference type="Pfam" id="PF00536">
    <property type="entry name" value="SAM_1"/>
    <property type="match status" value="1"/>
</dbReference>
<dbReference type="GO" id="GO:0042393">
    <property type="term" value="F:histone binding"/>
    <property type="evidence" value="ECO:0007669"/>
    <property type="project" value="TreeGrafter"/>
</dbReference>
<dbReference type="AlphaFoldDB" id="A0A091D391"/>
<dbReference type="InterPro" id="IPR050548">
    <property type="entry name" value="PcG_chromatin_remod_factors"/>
</dbReference>
<evidence type="ECO:0000259" key="1">
    <source>
        <dbReference type="SMART" id="SM00454"/>
    </source>
</evidence>